<dbReference type="InterPro" id="IPR048279">
    <property type="entry name" value="MdtK-like"/>
</dbReference>
<dbReference type="InterPro" id="IPR050222">
    <property type="entry name" value="MATE_MdtK"/>
</dbReference>
<evidence type="ECO:0000256" key="6">
    <source>
        <dbReference type="ARBA" id="ARBA00022449"/>
    </source>
</evidence>
<dbReference type="GO" id="GO:0006811">
    <property type="term" value="P:monoatomic ion transport"/>
    <property type="evidence" value="ECO:0007669"/>
    <property type="project" value="UniProtKB-KW"/>
</dbReference>
<comment type="function">
    <text evidence="1">Multidrug efflux pump.</text>
</comment>
<keyword evidence="11 13" id="KW-0472">Membrane</keyword>
<dbReference type="AlphaFoldDB" id="A0AAE3DVL1"/>
<feature type="transmembrane region" description="Helical" evidence="13">
    <location>
        <begin position="389"/>
        <end position="415"/>
    </location>
</feature>
<feature type="transmembrane region" description="Helical" evidence="13">
    <location>
        <begin position="421"/>
        <end position="440"/>
    </location>
</feature>
<evidence type="ECO:0000256" key="10">
    <source>
        <dbReference type="ARBA" id="ARBA00023065"/>
    </source>
</evidence>
<evidence type="ECO:0000256" key="1">
    <source>
        <dbReference type="ARBA" id="ARBA00003408"/>
    </source>
</evidence>
<feature type="transmembrane region" description="Helical" evidence="13">
    <location>
        <begin position="171"/>
        <end position="192"/>
    </location>
</feature>
<evidence type="ECO:0000256" key="7">
    <source>
        <dbReference type="ARBA" id="ARBA00022475"/>
    </source>
</evidence>
<evidence type="ECO:0000256" key="8">
    <source>
        <dbReference type="ARBA" id="ARBA00022692"/>
    </source>
</evidence>
<evidence type="ECO:0000313" key="14">
    <source>
        <dbReference type="EMBL" id="MCC2191222.1"/>
    </source>
</evidence>
<dbReference type="Proteomes" id="UP001197875">
    <property type="component" value="Unassembled WGS sequence"/>
</dbReference>
<feature type="transmembrane region" description="Helical" evidence="13">
    <location>
        <begin position="63"/>
        <end position="86"/>
    </location>
</feature>
<keyword evidence="15" id="KW-1185">Reference proteome</keyword>
<dbReference type="EMBL" id="JAJEPR010000042">
    <property type="protein sequence ID" value="MCC2191222.1"/>
    <property type="molecule type" value="Genomic_DNA"/>
</dbReference>
<comment type="caution">
    <text evidence="14">The sequence shown here is derived from an EMBL/GenBank/DDBJ whole genome shotgun (WGS) entry which is preliminary data.</text>
</comment>
<sequence>MASQTKNTTSMTEGTIWKSIVAFAIPLFLGNLFQQLYNMADSLIVGNFLGSNALAAVSSSGNLIFLLVGFFNGIAVGAGVVIARYFGAREKESLQRSIHTTIAFGLICGVVLSLVGVIFAPKILILMGTPDEVLPNSTVYFQVYFAGSIFFVMYNIFVGILQAVGDSRHPLYYLIISSITNVILDLILVAGFRFGVGAAALATTISQALSAALCLRQLLRSPEEYRVSLKKIRLDFFMLRQIISNGLPAGLQNSIIALANVVVQSNINSFGKMAMAGCGSYSKVEGFAFLPVTCFALSMTTFTSQNIGAKKYDRVKKGARFGVLCSITLAELVGVVMFIFVPYMISAFNRTPEVIQYGTTQARTAALFYFLLAFSHCAAGILRGAGKSIVPMIVMMVCWCVIRVTYITVTVHFIHSIRVVFWAYPLTWTLSSIVFLFYLFKTNWLGAEE</sequence>
<dbReference type="PANTHER" id="PTHR43298:SF2">
    <property type="entry name" value="FMN_FAD EXPORTER YEEO-RELATED"/>
    <property type="match status" value="1"/>
</dbReference>
<proteinExistence type="inferred from homology"/>
<feature type="transmembrane region" description="Helical" evidence="13">
    <location>
        <begin position="365"/>
        <end position="382"/>
    </location>
</feature>
<organism evidence="14 15">
    <name type="scientific">Fusicatenibacter faecihominis</name>
    <dbReference type="NCBI Taxonomy" id="2881276"/>
    <lineage>
        <taxon>Bacteria</taxon>
        <taxon>Bacillati</taxon>
        <taxon>Bacillota</taxon>
        <taxon>Clostridia</taxon>
        <taxon>Lachnospirales</taxon>
        <taxon>Lachnospiraceae</taxon>
        <taxon>Fusicatenibacter</taxon>
    </lineage>
</organism>
<dbReference type="PANTHER" id="PTHR43298">
    <property type="entry name" value="MULTIDRUG RESISTANCE PROTEIN NORM-RELATED"/>
    <property type="match status" value="1"/>
</dbReference>
<feature type="transmembrane region" description="Helical" evidence="13">
    <location>
        <begin position="15"/>
        <end position="33"/>
    </location>
</feature>
<keyword evidence="5" id="KW-0813">Transport</keyword>
<dbReference type="NCBIfam" id="TIGR00797">
    <property type="entry name" value="matE"/>
    <property type="match status" value="1"/>
</dbReference>
<keyword evidence="6" id="KW-0050">Antiport</keyword>
<feature type="transmembrane region" description="Helical" evidence="13">
    <location>
        <begin position="98"/>
        <end position="119"/>
    </location>
</feature>
<dbReference type="CDD" id="cd13138">
    <property type="entry name" value="MATE_yoeA_like"/>
    <property type="match status" value="1"/>
</dbReference>
<evidence type="ECO:0000256" key="4">
    <source>
        <dbReference type="ARBA" id="ARBA00020268"/>
    </source>
</evidence>
<dbReference type="GO" id="GO:0015297">
    <property type="term" value="F:antiporter activity"/>
    <property type="evidence" value="ECO:0007669"/>
    <property type="project" value="UniProtKB-KW"/>
</dbReference>
<reference evidence="14 15" key="1">
    <citation type="submission" date="2021-10" db="EMBL/GenBank/DDBJ databases">
        <title>Anaerobic single-cell dispensing facilitates the cultivation of human gut bacteria.</title>
        <authorList>
            <person name="Afrizal A."/>
        </authorList>
    </citation>
    <scope>NUCLEOTIDE SEQUENCE [LARGE SCALE GENOMIC DNA]</scope>
    <source>
        <strain evidence="14 15">CLA-AA-H277</strain>
    </source>
</reference>
<evidence type="ECO:0000256" key="3">
    <source>
        <dbReference type="ARBA" id="ARBA00010199"/>
    </source>
</evidence>
<comment type="similarity">
    <text evidence="3">Belongs to the multi antimicrobial extrusion (MATE) (TC 2.A.66.1) family.</text>
</comment>
<dbReference type="RefSeq" id="WP_227616161.1">
    <property type="nucleotide sequence ID" value="NZ_JAJEPR010000042.1"/>
</dbReference>
<dbReference type="InterPro" id="IPR002528">
    <property type="entry name" value="MATE_fam"/>
</dbReference>
<evidence type="ECO:0000256" key="12">
    <source>
        <dbReference type="ARBA" id="ARBA00031636"/>
    </source>
</evidence>
<comment type="subcellular location">
    <subcellularLocation>
        <location evidence="2">Cell membrane</location>
        <topology evidence="2">Multi-pass membrane protein</topology>
    </subcellularLocation>
</comment>
<accession>A0AAE3DVL1</accession>
<keyword evidence="8 13" id="KW-0812">Transmembrane</keyword>
<keyword evidence="10" id="KW-0406">Ion transport</keyword>
<evidence type="ECO:0000256" key="2">
    <source>
        <dbReference type="ARBA" id="ARBA00004651"/>
    </source>
</evidence>
<evidence type="ECO:0000256" key="11">
    <source>
        <dbReference type="ARBA" id="ARBA00023136"/>
    </source>
</evidence>
<protein>
    <recommendedName>
        <fullName evidence="4">Probable multidrug resistance protein NorM</fullName>
    </recommendedName>
    <alternativeName>
        <fullName evidence="12">Multidrug-efflux transporter</fullName>
    </alternativeName>
</protein>
<feature type="transmembrane region" description="Helical" evidence="13">
    <location>
        <begin position="139"/>
        <end position="164"/>
    </location>
</feature>
<dbReference type="PIRSF" id="PIRSF006603">
    <property type="entry name" value="DinF"/>
    <property type="match status" value="1"/>
</dbReference>
<feature type="transmembrane region" description="Helical" evidence="13">
    <location>
        <begin position="321"/>
        <end position="345"/>
    </location>
</feature>
<evidence type="ECO:0000256" key="9">
    <source>
        <dbReference type="ARBA" id="ARBA00022989"/>
    </source>
</evidence>
<keyword evidence="9 13" id="KW-1133">Transmembrane helix</keyword>
<evidence type="ECO:0000313" key="15">
    <source>
        <dbReference type="Proteomes" id="UP001197875"/>
    </source>
</evidence>
<evidence type="ECO:0000256" key="13">
    <source>
        <dbReference type="SAM" id="Phobius"/>
    </source>
</evidence>
<gene>
    <name evidence="14" type="ORF">LKD71_15730</name>
</gene>
<dbReference type="Pfam" id="PF01554">
    <property type="entry name" value="MatE"/>
    <property type="match status" value="2"/>
</dbReference>
<name>A0AAE3DVL1_9FIRM</name>
<evidence type="ECO:0000256" key="5">
    <source>
        <dbReference type="ARBA" id="ARBA00022448"/>
    </source>
</evidence>
<keyword evidence="7" id="KW-1003">Cell membrane</keyword>
<dbReference type="GO" id="GO:0005886">
    <property type="term" value="C:plasma membrane"/>
    <property type="evidence" value="ECO:0007669"/>
    <property type="project" value="UniProtKB-SubCell"/>
</dbReference>
<dbReference type="GO" id="GO:0042910">
    <property type="term" value="F:xenobiotic transmembrane transporter activity"/>
    <property type="evidence" value="ECO:0007669"/>
    <property type="project" value="InterPro"/>
</dbReference>